<dbReference type="RefSeq" id="WP_053604314.1">
    <property type="nucleotide sequence ID" value="NZ_CP012600.1"/>
</dbReference>
<gene>
    <name evidence="3" type="ORF">AM592_13705</name>
</gene>
<proteinExistence type="predicted"/>
<dbReference type="InterPro" id="IPR051922">
    <property type="entry name" value="Bact_Sporulation_Assoc"/>
</dbReference>
<evidence type="ECO:0000256" key="1">
    <source>
        <dbReference type="SAM" id="SignalP"/>
    </source>
</evidence>
<reference evidence="4" key="1">
    <citation type="submission" date="2015-08" db="EMBL/GenBank/DDBJ databases">
        <title>Genome sequencing project for genomic taxonomy and phylogenomics of Bacillus-like bacteria.</title>
        <authorList>
            <person name="Liu B."/>
            <person name="Wang J."/>
            <person name="Zhu Y."/>
            <person name="Liu G."/>
            <person name="Chen Q."/>
            <person name="Chen Z."/>
            <person name="Lan J."/>
            <person name="Che J."/>
            <person name="Ge C."/>
            <person name="Shi H."/>
            <person name="Pan Z."/>
            <person name="Liu X."/>
        </authorList>
    </citation>
    <scope>NUCLEOTIDE SEQUENCE [LARGE SCALE GENOMIC DNA]</scope>
    <source>
        <strain evidence="4">FJAT-4402</strain>
    </source>
</reference>
<keyword evidence="1" id="KW-0732">Signal</keyword>
<sequence>MWLHVKSIILIMFGLILFIPNAFAANSVERLDGASRYQVAVNVSEKGWNSADTVIVANGNAYADVLAASPLAYLHNAPILLTENNKLTGPTRDRIKQLGAKKVIIIGGDISVQRNVEHEINKLVGSVERIGGASRYQVAENIAGKLPNQSKAVIANGTAYADSLAIASYAARNKIPILLTTSGAIPQPTIDAMRNKGTSSTIVVGGEISVEKSVYDQLPSPTRIGGASRFEVASNIADKYYSSSKESFISNGYAYADALSGSVLAAKQNRPMLFTDAKTLPEKTKDVIGLKNINSFTVLGGTISVQTNVMNQLNNAAKILFIDPGHGGSDPGAIGYAGIKEKDVNLAISNKVVKKLDAAGEFTIASRTGDTYPTLDDRVEKANAANANIFISIHANSSDNNNVVGSDTFYYNGSASSKRLAQELQERIPKAMETRDRGISEGNWIKVIDKSNMPAVLAETGFVSNSSDASKLNDPYYQDRVAQAIYEAIKAYYK</sequence>
<keyword evidence="4" id="KW-1185">Reference proteome</keyword>
<dbReference type="CDD" id="cd02696">
    <property type="entry name" value="MurNAc-LAA"/>
    <property type="match status" value="1"/>
</dbReference>
<feature type="domain" description="MurNAc-LAA" evidence="2">
    <location>
        <begin position="379"/>
        <end position="490"/>
    </location>
</feature>
<protein>
    <submittedName>
        <fullName evidence="3">N-acetylmuramoyl-L-alanine amidase</fullName>
    </submittedName>
</protein>
<accession>A0A0M4FVD1</accession>
<dbReference type="Gene3D" id="3.40.630.40">
    <property type="entry name" value="Zn-dependent exopeptidases"/>
    <property type="match status" value="1"/>
</dbReference>
<evidence type="ECO:0000313" key="3">
    <source>
        <dbReference type="EMBL" id="ALC82518.1"/>
    </source>
</evidence>
<dbReference type="EMBL" id="CP012600">
    <property type="protein sequence ID" value="ALC82518.1"/>
    <property type="molecule type" value="Genomic_DNA"/>
</dbReference>
<dbReference type="SMART" id="SM00646">
    <property type="entry name" value="Ami_3"/>
    <property type="match status" value="1"/>
</dbReference>
<dbReference type="GO" id="GO:0009253">
    <property type="term" value="P:peptidoglycan catabolic process"/>
    <property type="evidence" value="ECO:0007669"/>
    <property type="project" value="InterPro"/>
</dbReference>
<dbReference type="AlphaFoldDB" id="A0A0M4FVD1"/>
<evidence type="ECO:0000313" key="4">
    <source>
        <dbReference type="Proteomes" id="UP000067625"/>
    </source>
</evidence>
<dbReference type="OrthoDB" id="363232at2"/>
<dbReference type="STRING" id="1441095.AM592_13705"/>
<dbReference type="Proteomes" id="UP000067625">
    <property type="component" value="Chromosome"/>
</dbReference>
<dbReference type="InterPro" id="IPR002508">
    <property type="entry name" value="MurNAc-LAA_cat"/>
</dbReference>
<dbReference type="PATRIC" id="fig|1441095.3.peg.3010"/>
<dbReference type="PANTHER" id="PTHR30032:SF1">
    <property type="entry name" value="N-ACETYLMURAMOYL-L-ALANINE AMIDASE LYTC"/>
    <property type="match status" value="1"/>
</dbReference>
<dbReference type="Gene3D" id="3.40.50.12090">
    <property type="match status" value="2"/>
</dbReference>
<organism evidence="3 4">
    <name type="scientific">Bacillus gobiensis</name>
    <dbReference type="NCBI Taxonomy" id="1441095"/>
    <lineage>
        <taxon>Bacteria</taxon>
        <taxon>Bacillati</taxon>
        <taxon>Bacillota</taxon>
        <taxon>Bacilli</taxon>
        <taxon>Bacillales</taxon>
        <taxon>Bacillaceae</taxon>
        <taxon>Bacillus</taxon>
    </lineage>
</organism>
<feature type="signal peptide" evidence="1">
    <location>
        <begin position="1"/>
        <end position="24"/>
    </location>
</feature>
<dbReference type="GO" id="GO:0008745">
    <property type="term" value="F:N-acetylmuramoyl-L-alanine amidase activity"/>
    <property type="evidence" value="ECO:0007669"/>
    <property type="project" value="InterPro"/>
</dbReference>
<feature type="chain" id="PRO_5005794437" evidence="1">
    <location>
        <begin position="25"/>
        <end position="494"/>
    </location>
</feature>
<dbReference type="Pfam" id="PF04122">
    <property type="entry name" value="CW_binding_2"/>
    <property type="match status" value="3"/>
</dbReference>
<name>A0A0M4FVD1_9BACI</name>
<dbReference type="Pfam" id="PF01520">
    <property type="entry name" value="Amidase_3"/>
    <property type="match status" value="1"/>
</dbReference>
<dbReference type="SUPFAM" id="SSF53187">
    <property type="entry name" value="Zn-dependent exopeptidases"/>
    <property type="match status" value="1"/>
</dbReference>
<reference evidence="3 4" key="2">
    <citation type="journal article" date="2016" name="Int. J. Syst. Evol. Microbiol.">
        <title>Bacillus gobiensis sp. nov., isolated from a soil sample.</title>
        <authorList>
            <person name="Liu B."/>
            <person name="Liu G.H."/>
            <person name="Cetin S."/>
            <person name="Schumann P."/>
            <person name="Pan Z.Z."/>
            <person name="Chen Q.Q."/>
        </authorList>
    </citation>
    <scope>NUCLEOTIDE SEQUENCE [LARGE SCALE GENOMIC DNA]</scope>
    <source>
        <strain evidence="3 4">FJAT-4402</strain>
    </source>
</reference>
<evidence type="ECO:0000259" key="2">
    <source>
        <dbReference type="SMART" id="SM00646"/>
    </source>
</evidence>
<dbReference type="InterPro" id="IPR007253">
    <property type="entry name" value="Cell_wall-bd_2"/>
</dbReference>
<dbReference type="PANTHER" id="PTHR30032">
    <property type="entry name" value="N-ACETYLMURAMOYL-L-ALANINE AMIDASE-RELATED"/>
    <property type="match status" value="1"/>
</dbReference>